<evidence type="ECO:0000313" key="10">
    <source>
        <dbReference type="EMBL" id="SPF50302.1"/>
    </source>
</evidence>
<evidence type="ECO:0000313" key="11">
    <source>
        <dbReference type="Proteomes" id="UP000238701"/>
    </source>
</evidence>
<dbReference type="Pfam" id="PF00486">
    <property type="entry name" value="Trans_reg_C"/>
    <property type="match status" value="1"/>
</dbReference>
<evidence type="ECO:0000256" key="2">
    <source>
        <dbReference type="ARBA" id="ARBA00022553"/>
    </source>
</evidence>
<dbReference type="GO" id="GO:0000976">
    <property type="term" value="F:transcription cis-regulatory region binding"/>
    <property type="evidence" value="ECO:0007669"/>
    <property type="project" value="TreeGrafter"/>
</dbReference>
<dbReference type="InterPro" id="IPR039420">
    <property type="entry name" value="WalR-like"/>
</dbReference>
<organism evidence="10 11">
    <name type="scientific">Candidatus Sulfotelmatobacter kueseliae</name>
    <dbReference type="NCBI Taxonomy" id="2042962"/>
    <lineage>
        <taxon>Bacteria</taxon>
        <taxon>Pseudomonadati</taxon>
        <taxon>Acidobacteriota</taxon>
        <taxon>Terriglobia</taxon>
        <taxon>Terriglobales</taxon>
        <taxon>Candidatus Korobacteraceae</taxon>
        <taxon>Candidatus Sulfotelmatobacter</taxon>
    </lineage>
</organism>
<dbReference type="SMART" id="SM00448">
    <property type="entry name" value="REC"/>
    <property type="match status" value="1"/>
</dbReference>
<evidence type="ECO:0000256" key="3">
    <source>
        <dbReference type="ARBA" id="ARBA00023012"/>
    </source>
</evidence>
<dbReference type="InterPro" id="IPR011006">
    <property type="entry name" value="CheY-like_superfamily"/>
</dbReference>
<dbReference type="PROSITE" id="PS51755">
    <property type="entry name" value="OMPR_PHOB"/>
    <property type="match status" value="1"/>
</dbReference>
<evidence type="ECO:0000256" key="1">
    <source>
        <dbReference type="ARBA" id="ARBA00013332"/>
    </source>
</evidence>
<feature type="domain" description="OmpR/PhoB-type" evidence="9">
    <location>
        <begin position="161"/>
        <end position="260"/>
    </location>
</feature>
<evidence type="ECO:0000259" key="9">
    <source>
        <dbReference type="PROSITE" id="PS51755"/>
    </source>
</evidence>
<name>A0A2U3LEJ7_9BACT</name>
<dbReference type="GO" id="GO:0000156">
    <property type="term" value="F:phosphorelay response regulator activity"/>
    <property type="evidence" value="ECO:0007669"/>
    <property type="project" value="TreeGrafter"/>
</dbReference>
<dbReference type="InterPro" id="IPR001789">
    <property type="entry name" value="Sig_transdc_resp-reg_receiver"/>
</dbReference>
<feature type="domain" description="Response regulatory" evidence="8">
    <location>
        <begin position="35"/>
        <end position="151"/>
    </location>
</feature>
<keyword evidence="3" id="KW-0902">Two-component regulatory system</keyword>
<feature type="modified residue" description="4-aspartylphosphate" evidence="6">
    <location>
        <position position="84"/>
    </location>
</feature>
<evidence type="ECO:0000256" key="7">
    <source>
        <dbReference type="PROSITE-ProRule" id="PRU01091"/>
    </source>
</evidence>
<protein>
    <recommendedName>
        <fullName evidence="1">Phosphate regulon transcriptional regulatory protein PhoB</fullName>
    </recommendedName>
</protein>
<keyword evidence="4 7" id="KW-0238">DNA-binding</keyword>
<dbReference type="InterPro" id="IPR036388">
    <property type="entry name" value="WH-like_DNA-bd_sf"/>
</dbReference>
<dbReference type="GO" id="GO:0005829">
    <property type="term" value="C:cytosol"/>
    <property type="evidence" value="ECO:0007669"/>
    <property type="project" value="TreeGrafter"/>
</dbReference>
<dbReference type="PROSITE" id="PS50110">
    <property type="entry name" value="RESPONSE_REGULATORY"/>
    <property type="match status" value="1"/>
</dbReference>
<dbReference type="GO" id="GO:0006355">
    <property type="term" value="P:regulation of DNA-templated transcription"/>
    <property type="evidence" value="ECO:0007669"/>
    <property type="project" value="InterPro"/>
</dbReference>
<dbReference type="PANTHER" id="PTHR48111">
    <property type="entry name" value="REGULATOR OF RPOS"/>
    <property type="match status" value="1"/>
</dbReference>
<proteinExistence type="predicted"/>
<evidence type="ECO:0000256" key="4">
    <source>
        <dbReference type="ARBA" id="ARBA00023125"/>
    </source>
</evidence>
<accession>A0A2U3LEJ7</accession>
<reference evidence="11" key="1">
    <citation type="submission" date="2018-02" db="EMBL/GenBank/DDBJ databases">
        <authorList>
            <person name="Hausmann B."/>
        </authorList>
    </citation>
    <scope>NUCLEOTIDE SEQUENCE [LARGE SCALE GENOMIC DNA]</scope>
    <source>
        <strain evidence="11">Peat soil MAG SbA1</strain>
    </source>
</reference>
<dbReference type="SUPFAM" id="SSF46894">
    <property type="entry name" value="C-terminal effector domain of the bipartite response regulators"/>
    <property type="match status" value="1"/>
</dbReference>
<gene>
    <name evidence="10" type="primary">walR</name>
    <name evidence="10" type="ORF">SBA1_990005</name>
</gene>
<sequence length="262" mass="29303">MAVDLGSAASLRMHLPAQSYAETASTDRIAALRPLIFVVEDEEDIARLISHNLRAAGFEVQSFVSSGSVLGEAARELPALFLLDIMMPGTDGFELCRHIRQTPALSATPIIFLTAKTGEADRIKGLELGGDDYITKPFSPRELVARVRSVLRGLAQTPAIAEVLRLGDLEINVSSMTVQVEGRNVLTTVREFRLLEYLATHRGRVLTRDQLLDAVWKETPFVTPRSIDVYIRRLREKIEPDPRHPRYLKTLRGIGYRFEVPK</sequence>
<evidence type="ECO:0000256" key="6">
    <source>
        <dbReference type="PROSITE-ProRule" id="PRU00169"/>
    </source>
</evidence>
<evidence type="ECO:0000259" key="8">
    <source>
        <dbReference type="PROSITE" id="PS50110"/>
    </source>
</evidence>
<dbReference type="Gene3D" id="1.10.10.10">
    <property type="entry name" value="Winged helix-like DNA-binding domain superfamily/Winged helix DNA-binding domain"/>
    <property type="match status" value="1"/>
</dbReference>
<dbReference type="GO" id="GO:0032993">
    <property type="term" value="C:protein-DNA complex"/>
    <property type="evidence" value="ECO:0007669"/>
    <property type="project" value="TreeGrafter"/>
</dbReference>
<dbReference type="Gene3D" id="6.10.250.690">
    <property type="match status" value="1"/>
</dbReference>
<dbReference type="EMBL" id="OMOD01000198">
    <property type="protein sequence ID" value="SPF50302.1"/>
    <property type="molecule type" value="Genomic_DNA"/>
</dbReference>
<dbReference type="InterPro" id="IPR016032">
    <property type="entry name" value="Sig_transdc_resp-reg_C-effctor"/>
</dbReference>
<dbReference type="SUPFAM" id="SSF52172">
    <property type="entry name" value="CheY-like"/>
    <property type="match status" value="1"/>
</dbReference>
<dbReference type="AlphaFoldDB" id="A0A2U3LEJ7"/>
<dbReference type="Proteomes" id="UP000238701">
    <property type="component" value="Unassembled WGS sequence"/>
</dbReference>
<dbReference type="FunFam" id="1.10.10.10:FF:000018">
    <property type="entry name" value="DNA-binding response regulator ResD"/>
    <property type="match status" value="1"/>
</dbReference>
<dbReference type="SMART" id="SM00862">
    <property type="entry name" value="Trans_reg_C"/>
    <property type="match status" value="1"/>
</dbReference>
<dbReference type="CDD" id="cd00383">
    <property type="entry name" value="trans_reg_C"/>
    <property type="match status" value="1"/>
</dbReference>
<evidence type="ECO:0000256" key="5">
    <source>
        <dbReference type="ARBA" id="ARBA00024735"/>
    </source>
</evidence>
<dbReference type="Pfam" id="PF00072">
    <property type="entry name" value="Response_reg"/>
    <property type="match status" value="1"/>
</dbReference>
<comment type="function">
    <text evidence="5">This protein is a positive regulator for the phosphate regulon. Transcription of this operon is positively regulated by PhoB and PhoR when phosphate is limited.</text>
</comment>
<keyword evidence="2 6" id="KW-0597">Phosphoprotein</keyword>
<dbReference type="Gene3D" id="3.40.50.2300">
    <property type="match status" value="1"/>
</dbReference>
<dbReference type="InterPro" id="IPR001867">
    <property type="entry name" value="OmpR/PhoB-type_DNA-bd"/>
</dbReference>
<dbReference type="PANTHER" id="PTHR48111:SF40">
    <property type="entry name" value="PHOSPHATE REGULON TRANSCRIPTIONAL REGULATORY PROTEIN PHOB"/>
    <property type="match status" value="1"/>
</dbReference>
<feature type="DNA-binding region" description="OmpR/PhoB-type" evidence="7">
    <location>
        <begin position="161"/>
        <end position="260"/>
    </location>
</feature>